<evidence type="ECO:0000313" key="2">
    <source>
        <dbReference type="EMBL" id="GBE77143.1"/>
    </source>
</evidence>
<feature type="region of interest" description="Disordered" evidence="1">
    <location>
        <begin position="1"/>
        <end position="24"/>
    </location>
</feature>
<accession>A0A401G4Q4</accession>
<dbReference type="Proteomes" id="UP000287166">
    <property type="component" value="Unassembled WGS sequence"/>
</dbReference>
<reference evidence="2 3" key="1">
    <citation type="journal article" date="2018" name="Sci. Rep.">
        <title>Genome sequence of the cauliflower mushroom Sparassis crispa (Hanabiratake) and its association with beneficial usage.</title>
        <authorList>
            <person name="Kiyama R."/>
            <person name="Furutani Y."/>
            <person name="Kawaguchi K."/>
            <person name="Nakanishi T."/>
        </authorList>
    </citation>
    <scope>NUCLEOTIDE SEQUENCE [LARGE SCALE GENOMIC DNA]</scope>
</reference>
<dbReference type="RefSeq" id="XP_027608056.1">
    <property type="nucleotide sequence ID" value="XM_027752255.1"/>
</dbReference>
<dbReference type="EMBL" id="BFAD01000001">
    <property type="protein sequence ID" value="GBE77143.1"/>
    <property type="molecule type" value="Genomic_DNA"/>
</dbReference>
<protein>
    <submittedName>
        <fullName evidence="2">Uncharacterized protein</fullName>
    </submittedName>
</protein>
<keyword evidence="3" id="KW-1185">Reference proteome</keyword>
<evidence type="ECO:0000313" key="3">
    <source>
        <dbReference type="Proteomes" id="UP000287166"/>
    </source>
</evidence>
<evidence type="ECO:0000256" key="1">
    <source>
        <dbReference type="SAM" id="MobiDB-lite"/>
    </source>
</evidence>
<dbReference type="InParanoid" id="A0A401G4Q4"/>
<organism evidence="2 3">
    <name type="scientific">Sparassis crispa</name>
    <dbReference type="NCBI Taxonomy" id="139825"/>
    <lineage>
        <taxon>Eukaryota</taxon>
        <taxon>Fungi</taxon>
        <taxon>Dikarya</taxon>
        <taxon>Basidiomycota</taxon>
        <taxon>Agaricomycotina</taxon>
        <taxon>Agaricomycetes</taxon>
        <taxon>Polyporales</taxon>
        <taxon>Sparassidaceae</taxon>
        <taxon>Sparassis</taxon>
    </lineage>
</organism>
<dbReference type="AlphaFoldDB" id="A0A401G4Q4"/>
<sequence length="87" mass="9252">MKTPNTDCTRPPGQVASLASKKDGMQQGALGGVLKRARIHQEPGVQVLSPVRRGCDGLLQQSISVAGDLTAVPCRAGAWIVRSTDWR</sequence>
<comment type="caution">
    <text evidence="2">The sequence shown here is derived from an EMBL/GenBank/DDBJ whole genome shotgun (WGS) entry which is preliminary data.</text>
</comment>
<gene>
    <name evidence="2" type="ORF">SCP_0100150</name>
</gene>
<proteinExistence type="predicted"/>
<name>A0A401G4Q4_9APHY</name>
<dbReference type="GeneID" id="38774060"/>